<keyword evidence="3" id="KW-0963">Cytoplasm</keyword>
<reference evidence="14 15" key="1">
    <citation type="submission" date="2021-10" db="EMBL/GenBank/DDBJ databases">
        <title>Anaerobic single-cell dispensing facilitates the cultivation of human gut bacteria.</title>
        <authorList>
            <person name="Afrizal A."/>
        </authorList>
    </citation>
    <scope>NUCLEOTIDE SEQUENCE [LARGE SCALE GENOMIC DNA]</scope>
    <source>
        <strain evidence="14 15">CLA-AA-H277</strain>
    </source>
</reference>
<feature type="modified residue" description="4-aspartylphosphate" evidence="10">
    <location>
        <position position="55"/>
    </location>
</feature>
<dbReference type="EMBL" id="JAJEPR010000003">
    <property type="protein sequence ID" value="MCC2188657.1"/>
    <property type="molecule type" value="Genomic_DNA"/>
</dbReference>
<evidence type="ECO:0000259" key="13">
    <source>
        <dbReference type="PROSITE" id="PS50110"/>
    </source>
</evidence>
<dbReference type="CDD" id="cd17536">
    <property type="entry name" value="REC_YesN-like"/>
    <property type="match status" value="1"/>
</dbReference>
<feature type="domain" description="Response regulatory" evidence="13">
    <location>
        <begin position="3"/>
        <end position="120"/>
    </location>
</feature>
<dbReference type="AlphaFoldDB" id="A0AAE3DQE4"/>
<feature type="compositionally biased region" description="Basic and acidic residues" evidence="11">
    <location>
        <begin position="128"/>
        <end position="145"/>
    </location>
</feature>
<dbReference type="PANTHER" id="PTHR42713">
    <property type="entry name" value="HISTIDINE KINASE-RELATED"/>
    <property type="match status" value="1"/>
</dbReference>
<evidence type="ECO:0000313" key="14">
    <source>
        <dbReference type="EMBL" id="MCC2188657.1"/>
    </source>
</evidence>
<comment type="caution">
    <text evidence="14">The sequence shown here is derived from an EMBL/GenBank/DDBJ whole genome shotgun (WGS) entry which is preliminary data.</text>
</comment>
<dbReference type="PROSITE" id="PS00041">
    <property type="entry name" value="HTH_ARAC_FAMILY_1"/>
    <property type="match status" value="1"/>
</dbReference>
<dbReference type="InterPro" id="IPR051552">
    <property type="entry name" value="HptR"/>
</dbReference>
<evidence type="ECO:0000259" key="12">
    <source>
        <dbReference type="PROSITE" id="PS01124"/>
    </source>
</evidence>
<dbReference type="SMART" id="SM00342">
    <property type="entry name" value="HTH_ARAC"/>
    <property type="match status" value="1"/>
</dbReference>
<dbReference type="SMART" id="SM00448">
    <property type="entry name" value="REC"/>
    <property type="match status" value="1"/>
</dbReference>
<evidence type="ECO:0000256" key="3">
    <source>
        <dbReference type="ARBA" id="ARBA00022490"/>
    </source>
</evidence>
<dbReference type="InterPro" id="IPR011006">
    <property type="entry name" value="CheY-like_superfamily"/>
</dbReference>
<dbReference type="PRINTS" id="PR00032">
    <property type="entry name" value="HTHARAC"/>
</dbReference>
<name>A0AAE3DQE4_9FIRM</name>
<comment type="subcellular location">
    <subcellularLocation>
        <location evidence="1">Cytoplasm</location>
    </subcellularLocation>
</comment>
<keyword evidence="5" id="KW-0902">Two-component regulatory system</keyword>
<evidence type="ECO:0000256" key="5">
    <source>
        <dbReference type="ARBA" id="ARBA00023012"/>
    </source>
</evidence>
<dbReference type="Pfam" id="PF12833">
    <property type="entry name" value="HTH_18"/>
    <property type="match status" value="1"/>
</dbReference>
<protein>
    <recommendedName>
        <fullName evidence="2">Stage 0 sporulation protein A homolog</fullName>
    </recommendedName>
</protein>
<evidence type="ECO:0000256" key="4">
    <source>
        <dbReference type="ARBA" id="ARBA00022553"/>
    </source>
</evidence>
<comment type="function">
    <text evidence="9">May play the central regulatory role in sporulation. It may be an element of the effector pathway responsible for the activation of sporulation genes in response to nutritional stress. Spo0A may act in concert with spo0H (a sigma factor) to control the expression of some genes that are critical to the sporulation process.</text>
</comment>
<evidence type="ECO:0000256" key="1">
    <source>
        <dbReference type="ARBA" id="ARBA00004496"/>
    </source>
</evidence>
<keyword evidence="15" id="KW-1185">Reference proteome</keyword>
<dbReference type="InterPro" id="IPR020449">
    <property type="entry name" value="Tscrpt_reg_AraC-type_HTH"/>
</dbReference>
<sequence length="253" mass="28586">MYKVMIIDDEPIIAEGLSKIIPWSQWNAEVVAVAPDGLTGQTLIREKKPDLIISDICMPGQDGLNMIAALKSEFPDMEVTILTGYRDFDYAQRAIRLGVSRFLLKPSNLGELNEAVETMVHNLKKKGIQPDRQEPSGKEESEEQKNAAGSFIVSNAVQYMQEHFQEKITLPEVAEKIYVSQWHLSKLLNRHMGKNFSEVLNSIRIEKAKELMKDPSLRLADIAEMVGFLDVAHFSRVFKKLTGVSAGEYRNHL</sequence>
<dbReference type="Gene3D" id="3.40.50.2300">
    <property type="match status" value="1"/>
</dbReference>
<evidence type="ECO:0000256" key="2">
    <source>
        <dbReference type="ARBA" id="ARBA00018672"/>
    </source>
</evidence>
<dbReference type="Proteomes" id="UP001197875">
    <property type="component" value="Unassembled WGS sequence"/>
</dbReference>
<proteinExistence type="predicted"/>
<evidence type="ECO:0000256" key="11">
    <source>
        <dbReference type="SAM" id="MobiDB-lite"/>
    </source>
</evidence>
<keyword evidence="8" id="KW-0804">Transcription</keyword>
<keyword evidence="4 10" id="KW-0597">Phosphoprotein</keyword>
<dbReference type="GO" id="GO:0003700">
    <property type="term" value="F:DNA-binding transcription factor activity"/>
    <property type="evidence" value="ECO:0007669"/>
    <property type="project" value="InterPro"/>
</dbReference>
<dbReference type="GO" id="GO:0000160">
    <property type="term" value="P:phosphorelay signal transduction system"/>
    <property type="evidence" value="ECO:0007669"/>
    <property type="project" value="UniProtKB-KW"/>
</dbReference>
<organism evidence="14 15">
    <name type="scientific">Fusicatenibacter faecihominis</name>
    <dbReference type="NCBI Taxonomy" id="2881276"/>
    <lineage>
        <taxon>Bacteria</taxon>
        <taxon>Bacillati</taxon>
        <taxon>Bacillota</taxon>
        <taxon>Clostridia</taxon>
        <taxon>Lachnospirales</taxon>
        <taxon>Lachnospiraceae</taxon>
        <taxon>Fusicatenibacter</taxon>
    </lineage>
</organism>
<evidence type="ECO:0000256" key="6">
    <source>
        <dbReference type="ARBA" id="ARBA00023015"/>
    </source>
</evidence>
<dbReference type="InterPro" id="IPR018060">
    <property type="entry name" value="HTH_AraC"/>
</dbReference>
<dbReference type="PROSITE" id="PS50110">
    <property type="entry name" value="RESPONSE_REGULATORY"/>
    <property type="match status" value="1"/>
</dbReference>
<dbReference type="Gene3D" id="1.10.10.60">
    <property type="entry name" value="Homeodomain-like"/>
    <property type="match status" value="2"/>
</dbReference>
<accession>A0AAE3DQE4</accession>
<evidence type="ECO:0000256" key="7">
    <source>
        <dbReference type="ARBA" id="ARBA00023125"/>
    </source>
</evidence>
<feature type="region of interest" description="Disordered" evidence="11">
    <location>
        <begin position="124"/>
        <end position="145"/>
    </location>
</feature>
<evidence type="ECO:0000313" key="15">
    <source>
        <dbReference type="Proteomes" id="UP001197875"/>
    </source>
</evidence>
<evidence type="ECO:0000256" key="10">
    <source>
        <dbReference type="PROSITE-ProRule" id="PRU00169"/>
    </source>
</evidence>
<dbReference type="InterPro" id="IPR001789">
    <property type="entry name" value="Sig_transdc_resp-reg_receiver"/>
</dbReference>
<gene>
    <name evidence="14" type="ORF">LKD71_02270</name>
</gene>
<dbReference type="PANTHER" id="PTHR42713:SF3">
    <property type="entry name" value="TRANSCRIPTIONAL REGULATORY PROTEIN HPTR"/>
    <property type="match status" value="1"/>
</dbReference>
<keyword evidence="6" id="KW-0805">Transcription regulation</keyword>
<feature type="domain" description="HTH araC/xylS-type" evidence="12">
    <location>
        <begin position="154"/>
        <end position="252"/>
    </location>
</feature>
<dbReference type="RefSeq" id="WP_227614182.1">
    <property type="nucleotide sequence ID" value="NZ_JAJEPR010000003.1"/>
</dbReference>
<evidence type="ECO:0000256" key="8">
    <source>
        <dbReference type="ARBA" id="ARBA00023163"/>
    </source>
</evidence>
<dbReference type="InterPro" id="IPR018062">
    <property type="entry name" value="HTH_AraC-typ_CS"/>
</dbReference>
<dbReference type="SUPFAM" id="SSF52172">
    <property type="entry name" value="CheY-like"/>
    <property type="match status" value="1"/>
</dbReference>
<dbReference type="InterPro" id="IPR009057">
    <property type="entry name" value="Homeodomain-like_sf"/>
</dbReference>
<dbReference type="GO" id="GO:0005737">
    <property type="term" value="C:cytoplasm"/>
    <property type="evidence" value="ECO:0007669"/>
    <property type="project" value="UniProtKB-SubCell"/>
</dbReference>
<keyword evidence="7" id="KW-0238">DNA-binding</keyword>
<dbReference type="SUPFAM" id="SSF46689">
    <property type="entry name" value="Homeodomain-like"/>
    <property type="match status" value="2"/>
</dbReference>
<evidence type="ECO:0000256" key="9">
    <source>
        <dbReference type="ARBA" id="ARBA00024867"/>
    </source>
</evidence>
<dbReference type="GO" id="GO:0043565">
    <property type="term" value="F:sequence-specific DNA binding"/>
    <property type="evidence" value="ECO:0007669"/>
    <property type="project" value="InterPro"/>
</dbReference>
<dbReference type="Pfam" id="PF00072">
    <property type="entry name" value="Response_reg"/>
    <property type="match status" value="1"/>
</dbReference>
<dbReference type="PROSITE" id="PS01124">
    <property type="entry name" value="HTH_ARAC_FAMILY_2"/>
    <property type="match status" value="1"/>
</dbReference>